<sequence>KYIAVAEKQGSPRFSVYDIHTRKRLKLLGNPIKNCTCEEFVALTFTHDSKYIVGVVGEPDWFILYYNWQKGRVESHAKAIYSNNKGTVHQICANPEDKTVVVIVGEGLYRQMSVTERIWRQYGFQRAENIPLRSVCWLNVETVLAGSADGRLILVRSSELRAVYQAHKLVEIEFQAINEPQKSTISLASNSVTTEEKSGIYEVRCLIAFSRGFAFSCFSGIVTIFEKVSTFKYVRKNVVRVISPGVGDLDDVTINQIRYISVSPSEKTMAVTTFRTELYITKILVDQDIDKVPHLQFQALDNGFHHGPIASISTCVWKPLFITVGALDKTARIWDYETKKSILIKDFPNEIYSASFHPSGLYCLMGFTDKLKLLLVLIDDLRAVRQVDIKCCSLVSFSYGGSLFAAVNGECIEVYSAVYFNRLYVLEDHQEPIRSILFTYDDYSLYVCDGNGYMFKWDLALQKRLEDYTSIGLYCDIACTKDGLSCCTVSTDGTLKEAVKGEVTRMFKLEKASLNSLVMSNSNEMLVIGSETGTIYSVLYPLIHPPIYVEFYIHTAPVKKIIIGPRDTNLISVSTDGSLCIWSVLNVKKQCSNDFKNITDILVSVNDYNDKNNVIKDLGARLNEIETEHAYILQQITAGHEAALKEFHKGYLSTIEDLKFRIKQIDREHLVEMNELHTKMDHMAVAHGQQMEKQNDFYTGKLIEEYEKYEALEQKNKDITADCLKQILHIKAENEDGIKEIVREKDELITEYLQLIEKLETEITEIKQIYELLKSDISRQVEEEINRVNSKFNAIKEDLDKENHQLMCEKGIRMKQAIKYLEEIDSYKTKVRNLESEMDVMKKTELNLVQEVKVLKAELAERDWTINEKDKIIIKVTERNQELSKKKFVLSSRIEALENKLAPKGNELADQEQTVDNLMREIAQLKATVEKKGFQIDTLKRRLLANLNELKEQKCKTQAAMYLLKVIKNEVFRAKEVMFDYCKLKRIILDIYSKYDNKATMADLQTSKLMETEFVSHKRYLESIIAKVTDRIRKLKKQRSPVQTHLLNQNKFLLKELLASRQEMYRLKKLNCVSVAGAQAKILLQPDLGASYFMPGQDSVAQRPIVRHQ</sequence>
<protein>
    <submittedName>
        <fullName evidence="3">Putative wd40 domain protein</fullName>
    </submittedName>
</protein>
<dbReference type="SUPFAM" id="SSF50978">
    <property type="entry name" value="WD40 repeat-like"/>
    <property type="match status" value="2"/>
</dbReference>
<keyword evidence="2" id="KW-0175">Coiled coil</keyword>
<proteinExistence type="evidence at transcript level"/>
<dbReference type="EMBL" id="GBBI01004618">
    <property type="protein sequence ID" value="JAC14094.1"/>
    <property type="molecule type" value="mRNA"/>
</dbReference>
<dbReference type="PANTHER" id="PTHR32215:SF0">
    <property type="entry name" value="CILIA- AND FLAGELLA-ASSOCIATED PROTEIN 57"/>
    <property type="match status" value="1"/>
</dbReference>
<feature type="coiled-coil region" evidence="2">
    <location>
        <begin position="702"/>
        <end position="844"/>
    </location>
</feature>
<organism evidence="3">
    <name type="scientific">Triatoma infestans</name>
    <name type="common">Assassin bug</name>
    <dbReference type="NCBI Taxonomy" id="30076"/>
    <lineage>
        <taxon>Eukaryota</taxon>
        <taxon>Metazoa</taxon>
        <taxon>Ecdysozoa</taxon>
        <taxon>Arthropoda</taxon>
        <taxon>Hexapoda</taxon>
        <taxon>Insecta</taxon>
        <taxon>Pterygota</taxon>
        <taxon>Neoptera</taxon>
        <taxon>Paraneoptera</taxon>
        <taxon>Hemiptera</taxon>
        <taxon>Heteroptera</taxon>
        <taxon>Panheteroptera</taxon>
        <taxon>Cimicomorpha</taxon>
        <taxon>Reduviidae</taxon>
        <taxon>Triatominae</taxon>
        <taxon>Triatoma</taxon>
    </lineage>
</organism>
<evidence type="ECO:0000256" key="1">
    <source>
        <dbReference type="PROSITE-ProRule" id="PRU00221"/>
    </source>
</evidence>
<dbReference type="Pfam" id="PF00400">
    <property type="entry name" value="WD40"/>
    <property type="match status" value="1"/>
</dbReference>
<dbReference type="Gene3D" id="2.130.10.10">
    <property type="entry name" value="YVTN repeat-like/Quinoprotein amine dehydrogenase"/>
    <property type="match status" value="3"/>
</dbReference>
<dbReference type="PANTHER" id="PTHR32215">
    <property type="entry name" value="CILIA- AND FLAGELLA-ASSOCIATED PROTEIN 57"/>
    <property type="match status" value="1"/>
</dbReference>
<accession>A0A023F008</accession>
<reference evidence="3" key="1">
    <citation type="journal article" date="2014" name="PLoS Negl. Trop. Dis.">
        <title>An updated insight into the Sialotranscriptome of Triatoma infestans: developmental stage and geographic variations.</title>
        <authorList>
            <person name="Schwarz A."/>
            <person name="Medrano-Mercado N."/>
            <person name="Schaub G.A."/>
            <person name="Struchiner C.J."/>
            <person name="Bargues M.D."/>
            <person name="Levy M.Z."/>
            <person name="Ribeiro J.M."/>
        </authorList>
    </citation>
    <scope>NUCLEOTIDE SEQUENCE</scope>
    <source>
        <strain evidence="3">Chile</strain>
        <tissue evidence="3">Salivary glands</tissue>
    </source>
</reference>
<dbReference type="AlphaFoldDB" id="A0A023F008"/>
<feature type="non-terminal residue" evidence="3">
    <location>
        <position position="1"/>
    </location>
</feature>
<dbReference type="PROSITE" id="PS50082">
    <property type="entry name" value="WD_REPEATS_2"/>
    <property type="match status" value="1"/>
</dbReference>
<feature type="repeat" description="WD" evidence="1">
    <location>
        <begin position="551"/>
        <end position="584"/>
    </location>
</feature>
<dbReference type="InterPro" id="IPR036322">
    <property type="entry name" value="WD40_repeat_dom_sf"/>
</dbReference>
<dbReference type="InterPro" id="IPR015943">
    <property type="entry name" value="WD40/YVTN_repeat-like_dom_sf"/>
</dbReference>
<dbReference type="InterPro" id="IPR001680">
    <property type="entry name" value="WD40_rpt"/>
</dbReference>
<dbReference type="SMART" id="SM00320">
    <property type="entry name" value="WD40"/>
    <property type="match status" value="6"/>
</dbReference>
<evidence type="ECO:0000256" key="2">
    <source>
        <dbReference type="SAM" id="Coils"/>
    </source>
</evidence>
<feature type="coiled-coil region" evidence="2">
    <location>
        <begin position="880"/>
        <end position="928"/>
    </location>
</feature>
<dbReference type="InterPro" id="IPR052993">
    <property type="entry name" value="CFA-57"/>
</dbReference>
<keyword evidence="1" id="KW-0853">WD repeat</keyword>
<name>A0A023F008_TRIIF</name>
<evidence type="ECO:0000313" key="3">
    <source>
        <dbReference type="EMBL" id="JAC14094.1"/>
    </source>
</evidence>